<protein>
    <recommendedName>
        <fullName evidence="4">Lipoprotein</fullName>
    </recommendedName>
</protein>
<feature type="chain" id="PRO_5037819662" description="Lipoprotein" evidence="1">
    <location>
        <begin position="20"/>
        <end position="210"/>
    </location>
</feature>
<name>A0A940MPT5_9PROT</name>
<dbReference type="Proteomes" id="UP000677537">
    <property type="component" value="Unassembled WGS sequence"/>
</dbReference>
<keyword evidence="3" id="KW-1185">Reference proteome</keyword>
<feature type="signal peptide" evidence="1">
    <location>
        <begin position="1"/>
        <end position="19"/>
    </location>
</feature>
<gene>
    <name evidence="2" type="ORF">J5Y10_00595</name>
</gene>
<evidence type="ECO:0008006" key="4">
    <source>
        <dbReference type="Google" id="ProtNLM"/>
    </source>
</evidence>
<dbReference type="RefSeq" id="WP_209369746.1">
    <property type="nucleotide sequence ID" value="NZ_JAGIZA010000001.1"/>
</dbReference>
<proteinExistence type="predicted"/>
<dbReference type="AlphaFoldDB" id="A0A940MPT5"/>
<keyword evidence="1" id="KW-0732">Signal</keyword>
<evidence type="ECO:0000256" key="1">
    <source>
        <dbReference type="SAM" id="SignalP"/>
    </source>
</evidence>
<evidence type="ECO:0000313" key="2">
    <source>
        <dbReference type="EMBL" id="MBP0491269.1"/>
    </source>
</evidence>
<dbReference type="EMBL" id="JAGIZA010000001">
    <property type="protein sequence ID" value="MBP0491269.1"/>
    <property type="molecule type" value="Genomic_DNA"/>
</dbReference>
<reference evidence="2" key="1">
    <citation type="submission" date="2021-03" db="EMBL/GenBank/DDBJ databases">
        <authorList>
            <person name="So Y."/>
        </authorList>
    </citation>
    <scope>NUCLEOTIDE SEQUENCE</scope>
    <source>
        <strain evidence="2">SG15</strain>
    </source>
</reference>
<evidence type="ECO:0000313" key="3">
    <source>
        <dbReference type="Proteomes" id="UP000677537"/>
    </source>
</evidence>
<dbReference type="PROSITE" id="PS51257">
    <property type="entry name" value="PROKAR_LIPOPROTEIN"/>
    <property type="match status" value="1"/>
</dbReference>
<organism evidence="2 3">
    <name type="scientific">Roseomonas indoligenes</name>
    <dbReference type="NCBI Taxonomy" id="2820811"/>
    <lineage>
        <taxon>Bacteria</taxon>
        <taxon>Pseudomonadati</taxon>
        <taxon>Pseudomonadota</taxon>
        <taxon>Alphaproteobacteria</taxon>
        <taxon>Acetobacterales</taxon>
        <taxon>Roseomonadaceae</taxon>
        <taxon>Roseomonas</taxon>
    </lineage>
</organism>
<sequence length="210" mass="22032">MRFLPVVLALLLLTGCAGTGDSAPASRSTPQEEGGALPVEFDGFRRVGNPLNFEGQPGGAGLGAGVRYAPANGERIALTVYIYDRGRPRAPEGGASPDVLDELRTTTAELNAAVRAGIYRSVKFNTGMNLGQGNVPTELRCLNFSMVQRDGTPTGDSVCVTVVNGRFMKVRLTVSTPPEPVMAGVLAIAILQRFRGLGMQNGTPASGLRT</sequence>
<accession>A0A940MPT5</accession>
<comment type="caution">
    <text evidence="2">The sequence shown here is derived from an EMBL/GenBank/DDBJ whole genome shotgun (WGS) entry which is preliminary data.</text>
</comment>